<name>A0AAW1T9Y8_9CHLO</name>
<gene>
    <name evidence="8" type="ORF">WJX84_008164</name>
</gene>
<dbReference type="Gene3D" id="3.40.309.10">
    <property type="entry name" value="Aldehyde Dehydrogenase, Chain A, domain 2"/>
    <property type="match status" value="1"/>
</dbReference>
<protein>
    <recommendedName>
        <fullName evidence="7">Aldehyde dehydrogenase domain-containing protein</fullName>
    </recommendedName>
</protein>
<dbReference type="InterPro" id="IPR016163">
    <property type="entry name" value="Ald_DH_C"/>
</dbReference>
<dbReference type="InterPro" id="IPR029510">
    <property type="entry name" value="Ald_DH_CS_GLU"/>
</dbReference>
<evidence type="ECO:0000256" key="4">
    <source>
        <dbReference type="ARBA" id="ARBA00037921"/>
    </source>
</evidence>
<proteinExistence type="inferred from homology"/>
<dbReference type="InterPro" id="IPR015590">
    <property type="entry name" value="Aldehyde_DH_dom"/>
</dbReference>
<dbReference type="InterPro" id="IPR016162">
    <property type="entry name" value="Ald_DH_N"/>
</dbReference>
<comment type="similarity">
    <text evidence="1 6">Belongs to the aldehyde dehydrogenase family.</text>
</comment>
<dbReference type="InterPro" id="IPR016161">
    <property type="entry name" value="Ald_DH/histidinol_DH"/>
</dbReference>
<dbReference type="Pfam" id="PF00171">
    <property type="entry name" value="Aldedh"/>
    <property type="match status" value="1"/>
</dbReference>
<dbReference type="PANTHER" id="PTHR43860">
    <property type="entry name" value="BETAINE ALDEHYDE DEHYDROGENASE"/>
    <property type="match status" value="1"/>
</dbReference>
<comment type="caution">
    <text evidence="8">The sequence shown here is derived from an EMBL/GenBank/DDBJ whole genome shotgun (WGS) entry which is preliminary data.</text>
</comment>
<evidence type="ECO:0000259" key="7">
    <source>
        <dbReference type="Pfam" id="PF00171"/>
    </source>
</evidence>
<organism evidence="8 9">
    <name type="scientific">Apatococcus fuscideae</name>
    <dbReference type="NCBI Taxonomy" id="2026836"/>
    <lineage>
        <taxon>Eukaryota</taxon>
        <taxon>Viridiplantae</taxon>
        <taxon>Chlorophyta</taxon>
        <taxon>core chlorophytes</taxon>
        <taxon>Trebouxiophyceae</taxon>
        <taxon>Chlorellales</taxon>
        <taxon>Chlorellaceae</taxon>
        <taxon>Apatococcus</taxon>
    </lineage>
</organism>
<evidence type="ECO:0000313" key="9">
    <source>
        <dbReference type="Proteomes" id="UP001485043"/>
    </source>
</evidence>
<reference evidence="8 9" key="1">
    <citation type="journal article" date="2024" name="Nat. Commun.">
        <title>Phylogenomics reveals the evolutionary origins of lichenization in chlorophyte algae.</title>
        <authorList>
            <person name="Puginier C."/>
            <person name="Libourel C."/>
            <person name="Otte J."/>
            <person name="Skaloud P."/>
            <person name="Haon M."/>
            <person name="Grisel S."/>
            <person name="Petersen M."/>
            <person name="Berrin J.G."/>
            <person name="Delaux P.M."/>
            <person name="Dal Grande F."/>
            <person name="Keller J."/>
        </authorList>
    </citation>
    <scope>NUCLEOTIDE SEQUENCE [LARGE SCALE GENOMIC DNA]</scope>
    <source>
        <strain evidence="8 9">SAG 2523</strain>
    </source>
</reference>
<dbReference type="Proteomes" id="UP001485043">
    <property type="component" value="Unassembled WGS sequence"/>
</dbReference>
<dbReference type="EMBL" id="JALJOV010000246">
    <property type="protein sequence ID" value="KAK9865472.1"/>
    <property type="molecule type" value="Genomic_DNA"/>
</dbReference>
<sequence>MTIAKLLFINGHWTAPSSGKTLAVISPIDDTVVGEIPAGDAADVEAAVQAAAVAYKGPWGKTTGKDRAVVLKAIADQLKKRKTELAKLETLDMGKPIQEAEWDLDDAAGCFEYYADLAEKLDKKQWSPVDVGMDEFKTEIRQEPLGVIALITPWNYPLLMAVWKVAPALAAGNTLVLKPSEMASLSCLELGALAVDAGLPAGVLNVITGLGADAGAPLSEHPAVAKLAFTGSSVTGRRVALAAAKNLRPATMELGGKSALIIFQDAHVNKAVEWAMFGCFWGAGQVCSATSRLLVQSRIAEEFYAQLKKRAEEIKICDPNEPKCRLGPVVNQSQYDKIMKFIEDAKAEGATLLTGGSRPAHMAKGRFVQPTAFTGVKREHRLWREEVFGPVLAIASFETEEEAVALANESEFGLAAAVITEDEERGRRVAAAVEAGIVWIGCSQPAFCQAPWGGMKNSGHGRELGEYGMASFLNVKQVTTYKSKARWDWYPESKL</sequence>
<dbReference type="FunFam" id="3.40.605.10:FF:000007">
    <property type="entry name" value="NAD/NADP-dependent betaine aldehyde dehydrogenase"/>
    <property type="match status" value="1"/>
</dbReference>
<feature type="active site" evidence="5">
    <location>
        <position position="253"/>
    </location>
</feature>
<dbReference type="SUPFAM" id="SSF53720">
    <property type="entry name" value="ALDH-like"/>
    <property type="match status" value="1"/>
</dbReference>
<evidence type="ECO:0000256" key="2">
    <source>
        <dbReference type="ARBA" id="ARBA00023002"/>
    </source>
</evidence>
<keyword evidence="9" id="KW-1185">Reference proteome</keyword>
<dbReference type="PANTHER" id="PTHR43860:SF2">
    <property type="entry name" value="BETAINE ALDEHYDE DEHYDROGENASE-RELATED"/>
    <property type="match status" value="1"/>
</dbReference>
<accession>A0AAW1T9Y8</accession>
<dbReference type="GO" id="GO:0004029">
    <property type="term" value="F:aldehyde dehydrogenase (NAD+) activity"/>
    <property type="evidence" value="ECO:0007669"/>
    <property type="project" value="UniProtKB-ARBA"/>
</dbReference>
<dbReference type="FunFam" id="3.40.309.10:FF:000012">
    <property type="entry name" value="Betaine aldehyde dehydrogenase"/>
    <property type="match status" value="1"/>
</dbReference>
<dbReference type="CDD" id="cd07110">
    <property type="entry name" value="ALDH_F10_BADH"/>
    <property type="match status" value="1"/>
</dbReference>
<feature type="domain" description="Aldehyde dehydrogenase" evidence="7">
    <location>
        <begin position="13"/>
        <end position="478"/>
    </location>
</feature>
<keyword evidence="2 6" id="KW-0560">Oxidoreductase</keyword>
<dbReference type="Gene3D" id="3.40.605.10">
    <property type="entry name" value="Aldehyde Dehydrogenase, Chain A, domain 1"/>
    <property type="match status" value="1"/>
</dbReference>
<keyword evidence="3" id="KW-0520">NAD</keyword>
<evidence type="ECO:0000313" key="8">
    <source>
        <dbReference type="EMBL" id="KAK9865472.1"/>
    </source>
</evidence>
<dbReference type="AlphaFoldDB" id="A0AAW1T9Y8"/>
<evidence type="ECO:0000256" key="5">
    <source>
        <dbReference type="PROSITE-ProRule" id="PRU10007"/>
    </source>
</evidence>
<evidence type="ECO:0000256" key="3">
    <source>
        <dbReference type="ARBA" id="ARBA00023027"/>
    </source>
</evidence>
<comment type="pathway">
    <text evidence="4">Amine and polyamine biosynthesis; betaine biosynthesis via choline pathway; betaine from betaine aldehyde: step 1/1.</text>
</comment>
<evidence type="ECO:0000256" key="1">
    <source>
        <dbReference type="ARBA" id="ARBA00009986"/>
    </source>
</evidence>
<evidence type="ECO:0000256" key="6">
    <source>
        <dbReference type="RuleBase" id="RU003345"/>
    </source>
</evidence>
<dbReference type="PROSITE" id="PS00687">
    <property type="entry name" value="ALDEHYDE_DEHYDR_GLU"/>
    <property type="match status" value="1"/>
</dbReference>